<dbReference type="Proteomes" id="UP000000212">
    <property type="component" value="Chromosome"/>
</dbReference>
<reference evidence="3" key="1">
    <citation type="journal article" date="2013" name="Genome Announc.">
        <title>Complete Chromosome Sequence of Carnobacterium maltaromaticum LMA 28.</title>
        <authorList>
            <person name="Cailliez-Grimal C."/>
            <person name="Chaillou S."/>
            <person name="Anba-Mondoloni J."/>
            <person name="Loux V."/>
            <person name="Afzal M.I."/>
            <person name="Rahman A."/>
            <person name="Kergourlay G."/>
            <person name="Champomier-Verges M.C."/>
            <person name="Zagorec M."/>
            <person name="Dalgaard P."/>
            <person name="Leisner J.J."/>
            <person name="Prevost H."/>
            <person name="Revol-Junelles A.M."/>
            <person name="Borges F."/>
        </authorList>
    </citation>
    <scope>NUCLEOTIDE SEQUENCE</scope>
    <source>
        <strain evidence="3">LMA28</strain>
    </source>
</reference>
<dbReference type="AlphaFoldDB" id="K8EIE9"/>
<organism evidence="2 3">
    <name type="scientific">Carnobacterium maltaromaticum LMA28</name>
    <dbReference type="NCBI Taxonomy" id="1234679"/>
    <lineage>
        <taxon>Bacteria</taxon>
        <taxon>Bacillati</taxon>
        <taxon>Bacillota</taxon>
        <taxon>Bacilli</taxon>
        <taxon>Lactobacillales</taxon>
        <taxon>Carnobacteriaceae</taxon>
        <taxon>Carnobacterium</taxon>
    </lineage>
</organism>
<dbReference type="STRING" id="1234679.BN424_2188"/>
<proteinExistence type="predicted"/>
<dbReference type="KEGG" id="cml:BN424_2188"/>
<gene>
    <name evidence="2" type="ORF">BN424_2188</name>
</gene>
<evidence type="ECO:0000313" key="2">
    <source>
        <dbReference type="EMBL" id="CCO11628.2"/>
    </source>
</evidence>
<accession>K8EIE9</accession>
<keyword evidence="1" id="KW-0812">Transmembrane</keyword>
<name>K8EIE9_CARML</name>
<protein>
    <submittedName>
        <fullName evidence="2">Membrane protein</fullName>
    </submittedName>
</protein>
<feature type="transmembrane region" description="Helical" evidence="1">
    <location>
        <begin position="6"/>
        <end position="27"/>
    </location>
</feature>
<keyword evidence="1" id="KW-0472">Membrane</keyword>
<dbReference type="HOGENOM" id="CLU_3341832_0_0_9"/>
<keyword evidence="3" id="KW-1185">Reference proteome</keyword>
<dbReference type="EMBL" id="HE999757">
    <property type="protein sequence ID" value="CCO11628.2"/>
    <property type="molecule type" value="Genomic_DNA"/>
</dbReference>
<evidence type="ECO:0000313" key="3">
    <source>
        <dbReference type="Proteomes" id="UP000000212"/>
    </source>
</evidence>
<evidence type="ECO:0000256" key="1">
    <source>
        <dbReference type="SAM" id="Phobius"/>
    </source>
</evidence>
<keyword evidence="1" id="KW-1133">Transmembrane helix</keyword>
<sequence>MFIIFFFIQLICYFWQFFDFYGLVLLYKSKMRYDGTK</sequence>